<feature type="compositionally biased region" description="Basic and acidic residues" evidence="1">
    <location>
        <begin position="1"/>
        <end position="15"/>
    </location>
</feature>
<evidence type="ECO:0000313" key="2">
    <source>
        <dbReference type="EMBL" id="KAF2793047.1"/>
    </source>
</evidence>
<evidence type="ECO:0000313" key="3">
    <source>
        <dbReference type="Proteomes" id="UP000799757"/>
    </source>
</evidence>
<dbReference type="Proteomes" id="UP000799757">
    <property type="component" value="Unassembled WGS sequence"/>
</dbReference>
<name>A0A6A6XBE4_9PLEO</name>
<reference evidence="2" key="1">
    <citation type="journal article" date="2020" name="Stud. Mycol.">
        <title>101 Dothideomycetes genomes: a test case for predicting lifestyles and emergence of pathogens.</title>
        <authorList>
            <person name="Haridas S."/>
            <person name="Albert R."/>
            <person name="Binder M."/>
            <person name="Bloem J."/>
            <person name="Labutti K."/>
            <person name="Salamov A."/>
            <person name="Andreopoulos B."/>
            <person name="Baker S."/>
            <person name="Barry K."/>
            <person name="Bills G."/>
            <person name="Bluhm B."/>
            <person name="Cannon C."/>
            <person name="Castanera R."/>
            <person name="Culley D."/>
            <person name="Daum C."/>
            <person name="Ezra D."/>
            <person name="Gonzalez J."/>
            <person name="Henrissat B."/>
            <person name="Kuo A."/>
            <person name="Liang C."/>
            <person name="Lipzen A."/>
            <person name="Lutzoni F."/>
            <person name="Magnuson J."/>
            <person name="Mondo S."/>
            <person name="Nolan M."/>
            <person name="Ohm R."/>
            <person name="Pangilinan J."/>
            <person name="Park H.-J."/>
            <person name="Ramirez L."/>
            <person name="Alfaro M."/>
            <person name="Sun H."/>
            <person name="Tritt A."/>
            <person name="Yoshinaga Y."/>
            <person name="Zwiers L.-H."/>
            <person name="Turgeon B."/>
            <person name="Goodwin S."/>
            <person name="Spatafora J."/>
            <person name="Crous P."/>
            <person name="Grigoriev I."/>
        </authorList>
    </citation>
    <scope>NUCLEOTIDE SEQUENCE</scope>
    <source>
        <strain evidence="2">CBS 109.77</strain>
    </source>
</reference>
<dbReference type="EMBL" id="MU001944">
    <property type="protein sequence ID" value="KAF2793047.1"/>
    <property type="molecule type" value="Genomic_DNA"/>
</dbReference>
<protein>
    <submittedName>
        <fullName evidence="2">Uncharacterized protein</fullName>
    </submittedName>
</protein>
<proteinExistence type="predicted"/>
<gene>
    <name evidence="2" type="ORF">K505DRAFT_386424</name>
</gene>
<organism evidence="2 3">
    <name type="scientific">Melanomma pulvis-pyrius CBS 109.77</name>
    <dbReference type="NCBI Taxonomy" id="1314802"/>
    <lineage>
        <taxon>Eukaryota</taxon>
        <taxon>Fungi</taxon>
        <taxon>Dikarya</taxon>
        <taxon>Ascomycota</taxon>
        <taxon>Pezizomycotina</taxon>
        <taxon>Dothideomycetes</taxon>
        <taxon>Pleosporomycetidae</taxon>
        <taxon>Pleosporales</taxon>
        <taxon>Melanommataceae</taxon>
        <taxon>Melanomma</taxon>
    </lineage>
</organism>
<dbReference type="OrthoDB" id="4739136at2759"/>
<feature type="region of interest" description="Disordered" evidence="1">
    <location>
        <begin position="390"/>
        <end position="419"/>
    </location>
</feature>
<sequence length="666" mass="75676">MEARNGQDSNWRSEKSSTFGKKPNRTIIVPPDFTRGFNHSELKSLAEGWKLDFDCEIVPHTQYGKLIRFDIFGSGPKLDASVRMINKWIANANEKSPVSSAWAKMPAYDNNKWIESKMREEEKQRKDMFKGPKPEDLSNKVEWPQELINIEGITPRDAFGNKLESLDFIRTECEVFITLLPNQRGIQPWQVEISGHHMDNVLAGEQSYRNVVQKVHTQKFLVHDSVNIILDETEGIDVTLEQADDWWPRKAFSIVPRLLPTPMTDDPGTFRREPLHYTKLETIQRQIQQSLEAIRFEKGSYDFAIRYGCLAVGNLPISEIGNKYSMAGFTKGINTTSRCHVMKWLLNCDLGNQLLGRIMMADHLLEPTKTSGGSLGFVPSTLKETRPTFRGTWVLPDPNKPSTEKKKLASTSTTGPNPPPSCNLIVVQIDWTEDEEGMYEKMPPMFYRLKAGKMSPTERMDINLLELGEAKGWHFGLESMTIMPKSTLPPIIIGFADRVKMRSSYARDLSSNQIFAEWSLTPGQKIEMARLDKIYTFGIQKTGYQVEVMAMWYPLQRVPCWGLMVRHREWSAHLCELERLPQGRGVDFGDIIETFLPHNGIASTDNQDKEIDLPQLQTLGIDDDGAAPARDGIRILVNKLLQLSELINESGVPTSKSPVRSVYGKK</sequence>
<feature type="region of interest" description="Disordered" evidence="1">
    <location>
        <begin position="1"/>
        <end position="25"/>
    </location>
</feature>
<keyword evidence="3" id="KW-1185">Reference proteome</keyword>
<dbReference type="AlphaFoldDB" id="A0A6A6XBE4"/>
<evidence type="ECO:0000256" key="1">
    <source>
        <dbReference type="SAM" id="MobiDB-lite"/>
    </source>
</evidence>
<accession>A0A6A6XBE4</accession>